<evidence type="ECO:0000256" key="1">
    <source>
        <dbReference type="ARBA" id="ARBA00001946"/>
    </source>
</evidence>
<evidence type="ECO:0000256" key="3">
    <source>
        <dbReference type="ARBA" id="ARBA00022842"/>
    </source>
</evidence>
<gene>
    <name evidence="6" type="ORF">QBA37_30020</name>
</gene>
<dbReference type="SUPFAM" id="SSF51621">
    <property type="entry name" value="Phosphoenolpyruvate/pyruvate domain"/>
    <property type="match status" value="1"/>
</dbReference>
<evidence type="ECO:0000313" key="7">
    <source>
        <dbReference type="Proteomes" id="UP001382181"/>
    </source>
</evidence>
<sequence>MTTPSPSPATTPVSGGPAAHPLNRLRPRRSCLAVPGSNPRFLEKAQGLPADQVFLDLEDACAPLAKEGARHHIVDALNNGDWTGKTRVVRVNDWTTHWTYRDVITVVEGAGPNLDCIMLPKVQDAQQVVALDLLLTQIEKTMGFEVGRIGIEAQIENAKGLVNIDDIAAASPRLETLIFGPADFMASINMKTLVVGQQPPGYPADAYHYILMRILMAARTHDLQAIDGPFLQIRDVDAYREVAGRAAALGFDGKWVLHPGQVDAANEVFSPSQEDYDHAELILDAYDWCTSEEGGKKGSAMLGDEMIDEASRKMALVIAGKGRAAGMQRTSKFEAPEA</sequence>
<comment type="cofactor">
    <cofactor evidence="1">
        <name>Mg(2+)</name>
        <dbReference type="ChEBI" id="CHEBI:18420"/>
    </cofactor>
</comment>
<reference evidence="6 7" key="1">
    <citation type="submission" date="2023-04" db="EMBL/GenBank/DDBJ databases">
        <title>Genomic diversity of scab-causing Streptomyces spp. in the province of Quebec, Canada.</title>
        <authorList>
            <person name="Biessy A."/>
            <person name="Cadieux M."/>
            <person name="Ciotola M."/>
            <person name="Filion M."/>
        </authorList>
    </citation>
    <scope>NUCLEOTIDE SEQUENCE [LARGE SCALE GENOMIC DNA]</scope>
    <source>
        <strain evidence="6 7">B21-103</strain>
    </source>
</reference>
<dbReference type="PANTHER" id="PTHR32308:SF10">
    <property type="entry name" value="CITRATE LYASE SUBUNIT BETA"/>
    <property type="match status" value="1"/>
</dbReference>
<keyword evidence="6" id="KW-0456">Lyase</keyword>
<dbReference type="PANTHER" id="PTHR32308">
    <property type="entry name" value="LYASE BETA SUBUNIT, PUTATIVE (AFU_ORTHOLOGUE AFUA_4G13030)-RELATED"/>
    <property type="match status" value="1"/>
</dbReference>
<organism evidence="6 7">
    <name type="scientific">Streptomyces silvae</name>
    <dbReference type="NCBI Taxonomy" id="2803812"/>
    <lineage>
        <taxon>Bacteria</taxon>
        <taxon>Bacillati</taxon>
        <taxon>Actinomycetota</taxon>
        <taxon>Actinomycetes</taxon>
        <taxon>Kitasatosporales</taxon>
        <taxon>Streptomycetaceae</taxon>
        <taxon>Streptomyces</taxon>
    </lineage>
</organism>
<keyword evidence="7" id="KW-1185">Reference proteome</keyword>
<dbReference type="Proteomes" id="UP001382181">
    <property type="component" value="Unassembled WGS sequence"/>
</dbReference>
<evidence type="ECO:0000256" key="4">
    <source>
        <dbReference type="SAM" id="MobiDB-lite"/>
    </source>
</evidence>
<feature type="region of interest" description="Disordered" evidence="4">
    <location>
        <begin position="1"/>
        <end position="26"/>
    </location>
</feature>
<dbReference type="Gene3D" id="3.20.20.60">
    <property type="entry name" value="Phosphoenolpyruvate-binding domains"/>
    <property type="match status" value="1"/>
</dbReference>
<dbReference type="InterPro" id="IPR011206">
    <property type="entry name" value="Citrate_lyase_beta/mcl1/mcl2"/>
</dbReference>
<dbReference type="GO" id="GO:0016829">
    <property type="term" value="F:lyase activity"/>
    <property type="evidence" value="ECO:0007669"/>
    <property type="project" value="UniProtKB-KW"/>
</dbReference>
<dbReference type="EMBL" id="JARUMK010000001">
    <property type="protein sequence ID" value="MEH0563434.1"/>
    <property type="molecule type" value="Genomic_DNA"/>
</dbReference>
<protein>
    <submittedName>
        <fullName evidence="6">CoA ester lyase</fullName>
    </submittedName>
</protein>
<feature type="domain" description="HpcH/HpaI aldolase/citrate lyase" evidence="5">
    <location>
        <begin position="29"/>
        <end position="259"/>
    </location>
</feature>
<keyword evidence="2" id="KW-0479">Metal-binding</keyword>
<dbReference type="InterPro" id="IPR040442">
    <property type="entry name" value="Pyrv_kinase-like_dom_sf"/>
</dbReference>
<evidence type="ECO:0000313" key="6">
    <source>
        <dbReference type="EMBL" id="MEH0563434.1"/>
    </source>
</evidence>
<accession>A0ABU8ABM8</accession>
<dbReference type="InterPro" id="IPR005000">
    <property type="entry name" value="Aldolase/citrate-lyase_domain"/>
</dbReference>
<dbReference type="Pfam" id="PF03328">
    <property type="entry name" value="HpcH_HpaI"/>
    <property type="match status" value="1"/>
</dbReference>
<comment type="caution">
    <text evidence="6">The sequence shown here is derived from an EMBL/GenBank/DDBJ whole genome shotgun (WGS) entry which is preliminary data.</text>
</comment>
<name>A0ABU8ABM8_9ACTN</name>
<dbReference type="PIRSF" id="PIRSF015582">
    <property type="entry name" value="Cit_lyase_B"/>
    <property type="match status" value="1"/>
</dbReference>
<proteinExistence type="predicted"/>
<dbReference type="RefSeq" id="WP_319221577.1">
    <property type="nucleotide sequence ID" value="NZ_JARUMK010000001.1"/>
</dbReference>
<dbReference type="InterPro" id="IPR015813">
    <property type="entry name" value="Pyrv/PenolPyrv_kinase-like_dom"/>
</dbReference>
<keyword evidence="3" id="KW-0460">Magnesium</keyword>
<evidence type="ECO:0000256" key="2">
    <source>
        <dbReference type="ARBA" id="ARBA00022723"/>
    </source>
</evidence>
<evidence type="ECO:0000259" key="5">
    <source>
        <dbReference type="Pfam" id="PF03328"/>
    </source>
</evidence>